<feature type="chain" id="PRO_5042060718" evidence="1">
    <location>
        <begin position="21"/>
        <end position="134"/>
    </location>
</feature>
<sequence length="134" mass="15132">MKFSSLLVVFTGLLLSVVSAARYPAILEFQPSPDILPRLYFTEIVLPTIRKTIRVNLWQLGKPQDLTEAYLGRKSRGYVEVDDISAFNGRYLGLVNDDTESLQVKIHHNDGQTFSFIGASATENPVTNLWFGRR</sequence>
<evidence type="ECO:0000313" key="3">
    <source>
        <dbReference type="Proteomes" id="UP001234581"/>
    </source>
</evidence>
<gene>
    <name evidence="2" type="ORF">O0I10_011526</name>
</gene>
<keyword evidence="3" id="KW-1185">Reference proteome</keyword>
<keyword evidence="1" id="KW-0732">Signal</keyword>
<dbReference type="AlphaFoldDB" id="A0AAD7XWP9"/>
<organism evidence="2 3">
    <name type="scientific">Lichtheimia ornata</name>
    <dbReference type="NCBI Taxonomy" id="688661"/>
    <lineage>
        <taxon>Eukaryota</taxon>
        <taxon>Fungi</taxon>
        <taxon>Fungi incertae sedis</taxon>
        <taxon>Mucoromycota</taxon>
        <taxon>Mucoromycotina</taxon>
        <taxon>Mucoromycetes</taxon>
        <taxon>Mucorales</taxon>
        <taxon>Lichtheimiaceae</taxon>
        <taxon>Lichtheimia</taxon>
    </lineage>
</organism>
<protein>
    <submittedName>
        <fullName evidence="2">Uncharacterized protein</fullName>
    </submittedName>
</protein>
<accession>A0AAD7XWP9</accession>
<dbReference type="RefSeq" id="XP_058337766.1">
    <property type="nucleotide sequence ID" value="XM_058491491.1"/>
</dbReference>
<reference evidence="2 3" key="1">
    <citation type="submission" date="2023-03" db="EMBL/GenBank/DDBJ databases">
        <title>Genome sequence of Lichtheimia ornata CBS 291.66.</title>
        <authorList>
            <person name="Mohabir J.T."/>
            <person name="Shea T.P."/>
            <person name="Kurbessoian T."/>
            <person name="Berby B."/>
            <person name="Fontaine J."/>
            <person name="Livny J."/>
            <person name="Gnirke A."/>
            <person name="Stajich J.E."/>
            <person name="Cuomo C.A."/>
        </authorList>
    </citation>
    <scope>NUCLEOTIDE SEQUENCE [LARGE SCALE GENOMIC DNA]</scope>
    <source>
        <strain evidence="2">CBS 291.66</strain>
    </source>
</reference>
<feature type="signal peptide" evidence="1">
    <location>
        <begin position="1"/>
        <end position="20"/>
    </location>
</feature>
<comment type="caution">
    <text evidence="2">The sequence shown here is derived from an EMBL/GenBank/DDBJ whole genome shotgun (WGS) entry which is preliminary data.</text>
</comment>
<dbReference type="Proteomes" id="UP001234581">
    <property type="component" value="Unassembled WGS sequence"/>
</dbReference>
<name>A0AAD7XWP9_9FUNG</name>
<dbReference type="GeneID" id="83218926"/>
<evidence type="ECO:0000256" key="1">
    <source>
        <dbReference type="SAM" id="SignalP"/>
    </source>
</evidence>
<dbReference type="EMBL" id="JARTCD010000092">
    <property type="protein sequence ID" value="KAJ8652852.1"/>
    <property type="molecule type" value="Genomic_DNA"/>
</dbReference>
<proteinExistence type="predicted"/>
<evidence type="ECO:0000313" key="2">
    <source>
        <dbReference type="EMBL" id="KAJ8652852.1"/>
    </source>
</evidence>